<feature type="region of interest" description="Disordered" evidence="7">
    <location>
        <begin position="1"/>
        <end position="97"/>
    </location>
</feature>
<evidence type="ECO:0000256" key="4">
    <source>
        <dbReference type="ARBA" id="ARBA00023163"/>
    </source>
</evidence>
<evidence type="ECO:0008006" key="10">
    <source>
        <dbReference type="Google" id="ProtNLM"/>
    </source>
</evidence>
<sequence>MLPQTSHQYSLPPITSQVYGHNSRSQYEYAPPPMHAGHSPLPHLSNLAFRPEDEQTYGDHQPPPRPGYPGPQYMYGHGAYGSPHMSNPPSYHPMSPKGHDYPPAAAGGAGSYNPVTAKGYDKAYSDPYKHHVEEQADAYSGRWPKETEQEPVYRNGYKPYYRDTYGDEDNDWSEGEAMDVAENSRDRRKREYTDRVVNINSDFMDSYEMIYQEKFGALQEDLLAVQQETHPALRESISDLEKARQKVIKKARFIMEYHVECTNEQFQAEIAGLEEEYMAEKQGMRDMMLNALEEKRKRLREEKDNENDIANDIFFSTHQTRNRKRILRKRGGIIETESLTHYRSPNSVIRLNTLANLNTALTNRDEDELDQDLVIIRKATSTNRRTVPAVTKAKR</sequence>
<dbReference type="GO" id="GO:0005654">
    <property type="term" value="C:nucleoplasm"/>
    <property type="evidence" value="ECO:0007669"/>
    <property type="project" value="UniProtKB-ARBA"/>
</dbReference>
<keyword evidence="2" id="KW-0678">Repressor</keyword>
<dbReference type="SMART" id="SM01401">
    <property type="entry name" value="Sds3"/>
    <property type="match status" value="1"/>
</dbReference>
<protein>
    <recommendedName>
        <fullName evidence="10">Sds3-like-domain-containing protein</fullName>
    </recommendedName>
</protein>
<evidence type="ECO:0000256" key="7">
    <source>
        <dbReference type="SAM" id="MobiDB-lite"/>
    </source>
</evidence>
<evidence type="ECO:0000313" key="8">
    <source>
        <dbReference type="EMBL" id="KAG2183512.1"/>
    </source>
</evidence>
<evidence type="ECO:0000256" key="2">
    <source>
        <dbReference type="ARBA" id="ARBA00022491"/>
    </source>
</evidence>
<comment type="caution">
    <text evidence="8">The sequence shown here is derived from an EMBL/GenBank/DDBJ whole genome shotgun (WGS) entry which is preliminary data.</text>
</comment>
<evidence type="ECO:0000256" key="1">
    <source>
        <dbReference type="ARBA" id="ARBA00004123"/>
    </source>
</evidence>
<evidence type="ECO:0000256" key="3">
    <source>
        <dbReference type="ARBA" id="ARBA00023015"/>
    </source>
</evidence>
<feature type="compositionally biased region" description="Polar residues" evidence="7">
    <location>
        <begin position="1"/>
        <end position="26"/>
    </location>
</feature>
<dbReference type="OrthoDB" id="70376at2759"/>
<dbReference type="Proteomes" id="UP000654370">
    <property type="component" value="Unassembled WGS sequence"/>
</dbReference>
<dbReference type="InterPro" id="IPR013907">
    <property type="entry name" value="Sds3"/>
</dbReference>
<dbReference type="Pfam" id="PF08598">
    <property type="entry name" value="Sds3"/>
    <property type="match status" value="1"/>
</dbReference>
<gene>
    <name evidence="8" type="ORF">INT43_006518</name>
</gene>
<keyword evidence="4" id="KW-0804">Transcription</keyword>
<organism evidence="8 9">
    <name type="scientific">Mortierella isabellina</name>
    <name type="common">Filamentous fungus</name>
    <name type="synonym">Umbelopsis isabellina</name>
    <dbReference type="NCBI Taxonomy" id="91625"/>
    <lineage>
        <taxon>Eukaryota</taxon>
        <taxon>Fungi</taxon>
        <taxon>Fungi incertae sedis</taxon>
        <taxon>Mucoromycota</taxon>
        <taxon>Mucoromycotina</taxon>
        <taxon>Umbelopsidomycetes</taxon>
        <taxon>Umbelopsidales</taxon>
        <taxon>Umbelopsidaceae</taxon>
        <taxon>Umbelopsis</taxon>
    </lineage>
</organism>
<proteinExistence type="predicted"/>
<keyword evidence="5" id="KW-0539">Nucleus</keyword>
<feature type="coiled-coil region" evidence="6">
    <location>
        <begin position="263"/>
        <end position="312"/>
    </location>
</feature>
<comment type="subcellular location">
    <subcellularLocation>
        <location evidence="1">Nucleus</location>
    </subcellularLocation>
</comment>
<dbReference type="EMBL" id="JAEPQZ010000003">
    <property type="protein sequence ID" value="KAG2183512.1"/>
    <property type="molecule type" value="Genomic_DNA"/>
</dbReference>
<evidence type="ECO:0000256" key="5">
    <source>
        <dbReference type="ARBA" id="ARBA00023242"/>
    </source>
</evidence>
<reference evidence="8" key="1">
    <citation type="submission" date="2020-12" db="EMBL/GenBank/DDBJ databases">
        <title>Metabolic potential, ecology and presence of endohyphal bacteria is reflected in genomic diversity of Mucoromycotina.</title>
        <authorList>
            <person name="Muszewska A."/>
            <person name="Okrasinska A."/>
            <person name="Steczkiewicz K."/>
            <person name="Drgas O."/>
            <person name="Orlowska M."/>
            <person name="Perlinska-Lenart U."/>
            <person name="Aleksandrzak-Piekarczyk T."/>
            <person name="Szatraj K."/>
            <person name="Zielenkiewicz U."/>
            <person name="Pilsyk S."/>
            <person name="Malc E."/>
            <person name="Mieczkowski P."/>
            <person name="Kruszewska J.S."/>
            <person name="Biernat P."/>
            <person name="Pawlowska J."/>
        </authorList>
    </citation>
    <scope>NUCLEOTIDE SEQUENCE</scope>
    <source>
        <strain evidence="8">WA0000067209</strain>
    </source>
</reference>
<name>A0A8H7Q055_MORIS</name>
<evidence type="ECO:0000313" key="9">
    <source>
        <dbReference type="Proteomes" id="UP000654370"/>
    </source>
</evidence>
<dbReference type="AlphaFoldDB" id="A0A8H7Q055"/>
<keyword evidence="6" id="KW-0175">Coiled coil</keyword>
<evidence type="ECO:0000256" key="6">
    <source>
        <dbReference type="SAM" id="Coils"/>
    </source>
</evidence>
<dbReference type="GO" id="GO:0010468">
    <property type="term" value="P:regulation of gene expression"/>
    <property type="evidence" value="ECO:0007669"/>
    <property type="project" value="UniProtKB-ARBA"/>
</dbReference>
<dbReference type="PANTHER" id="PTHR21964">
    <property type="entry name" value="BREAST CANCER METASTASIS-SUPPRESSOR 1"/>
    <property type="match status" value="1"/>
</dbReference>
<keyword evidence="9" id="KW-1185">Reference proteome</keyword>
<keyword evidence="3" id="KW-0805">Transcription regulation</keyword>
<accession>A0A8H7Q055</accession>